<protein>
    <recommendedName>
        <fullName evidence="4">RxLR effector protein</fullName>
    </recommendedName>
</protein>
<name>A0A225VJX9_9STRA</name>
<evidence type="ECO:0000256" key="1">
    <source>
        <dbReference type="SAM" id="SignalP"/>
    </source>
</evidence>
<dbReference type="Proteomes" id="UP000198211">
    <property type="component" value="Unassembled WGS sequence"/>
</dbReference>
<accession>A0A225VJX9</accession>
<organism evidence="2 3">
    <name type="scientific">Phytophthora megakarya</name>
    <dbReference type="NCBI Taxonomy" id="4795"/>
    <lineage>
        <taxon>Eukaryota</taxon>
        <taxon>Sar</taxon>
        <taxon>Stramenopiles</taxon>
        <taxon>Oomycota</taxon>
        <taxon>Peronosporomycetes</taxon>
        <taxon>Peronosporales</taxon>
        <taxon>Peronosporaceae</taxon>
        <taxon>Phytophthora</taxon>
    </lineage>
</organism>
<evidence type="ECO:0000313" key="2">
    <source>
        <dbReference type="EMBL" id="OWZ05188.1"/>
    </source>
</evidence>
<evidence type="ECO:0000313" key="3">
    <source>
        <dbReference type="Proteomes" id="UP000198211"/>
    </source>
</evidence>
<dbReference type="EMBL" id="NBNE01004566">
    <property type="protein sequence ID" value="OWZ05188.1"/>
    <property type="molecule type" value="Genomic_DNA"/>
</dbReference>
<proteinExistence type="predicted"/>
<sequence>MRLTSVLVFSTLVLISAISASEMQSEVTTPIPASKLRADTNVPPPPHAGDRRLGFFLFDWFKSPTAAPATPKPYDWGVKDPFDPFARS</sequence>
<feature type="chain" id="PRO_5012217629" description="RxLR effector protein" evidence="1">
    <location>
        <begin position="21"/>
        <end position="88"/>
    </location>
</feature>
<keyword evidence="3" id="KW-1185">Reference proteome</keyword>
<dbReference type="AlphaFoldDB" id="A0A225VJX9"/>
<dbReference type="OrthoDB" id="109131at2759"/>
<comment type="caution">
    <text evidence="2">The sequence shown here is derived from an EMBL/GenBank/DDBJ whole genome shotgun (WGS) entry which is preliminary data.</text>
</comment>
<reference evidence="3" key="1">
    <citation type="submission" date="2017-03" db="EMBL/GenBank/DDBJ databases">
        <title>Phytopthora megakarya and P. palmivora, two closely related causual agents of cacao black pod achieved similar genome size and gene model numbers by different mechanisms.</title>
        <authorList>
            <person name="Ali S."/>
            <person name="Shao J."/>
            <person name="Larry D.J."/>
            <person name="Kronmiller B."/>
            <person name="Shen D."/>
            <person name="Strem M.D."/>
            <person name="Melnick R.L."/>
            <person name="Guiltinan M.J."/>
            <person name="Tyler B.M."/>
            <person name="Meinhardt L.W."/>
            <person name="Bailey B.A."/>
        </authorList>
    </citation>
    <scope>NUCLEOTIDE SEQUENCE [LARGE SCALE GENOMIC DNA]</scope>
    <source>
        <strain evidence="3">zdho120</strain>
    </source>
</reference>
<gene>
    <name evidence="2" type="ORF">PHMEG_00022766</name>
</gene>
<feature type="signal peptide" evidence="1">
    <location>
        <begin position="1"/>
        <end position="20"/>
    </location>
</feature>
<evidence type="ECO:0008006" key="4">
    <source>
        <dbReference type="Google" id="ProtNLM"/>
    </source>
</evidence>
<keyword evidence="1" id="KW-0732">Signal</keyword>